<feature type="region of interest" description="Disordered" evidence="1">
    <location>
        <begin position="1"/>
        <end position="83"/>
    </location>
</feature>
<dbReference type="Proteomes" id="UP001470230">
    <property type="component" value="Unassembled WGS sequence"/>
</dbReference>
<name>A0ABR2L465_9EUKA</name>
<accession>A0ABR2L465</accession>
<protein>
    <submittedName>
        <fullName evidence="2">Uncharacterized protein</fullName>
    </submittedName>
</protein>
<dbReference type="EMBL" id="JAPFFF010000001">
    <property type="protein sequence ID" value="KAK8897781.1"/>
    <property type="molecule type" value="Genomic_DNA"/>
</dbReference>
<sequence>MTIENSPGWSQSLMPESVSENRRRAMQSNLFSDTNLSPKPNISSSQSRDMASQRPPQPTFMNMPSSPQKGQQPELNLNLNAPEVPALSPFPDFSLDVGKITESFDLEVKPRPPVESKPIRKLNFTTGNQMKLMRDDLARDFSEFSKRMKRLTSNEVLKMETIKFTDPPVSQYQNKMNTINLQKTQKANMNKSMQRNNLNFNQSQKMSTEEDEAPSFTTVSEFLLPDGSKYT</sequence>
<keyword evidence="3" id="KW-1185">Reference proteome</keyword>
<feature type="compositionally biased region" description="Polar residues" evidence="1">
    <location>
        <begin position="26"/>
        <end position="50"/>
    </location>
</feature>
<comment type="caution">
    <text evidence="2">The sequence shown here is derived from an EMBL/GenBank/DDBJ whole genome shotgun (WGS) entry which is preliminary data.</text>
</comment>
<evidence type="ECO:0000256" key="1">
    <source>
        <dbReference type="SAM" id="MobiDB-lite"/>
    </source>
</evidence>
<reference evidence="2 3" key="1">
    <citation type="submission" date="2024-04" db="EMBL/GenBank/DDBJ databases">
        <title>Tritrichomonas musculus Genome.</title>
        <authorList>
            <person name="Alves-Ferreira E."/>
            <person name="Grigg M."/>
            <person name="Lorenzi H."/>
            <person name="Galac M."/>
        </authorList>
    </citation>
    <scope>NUCLEOTIDE SEQUENCE [LARGE SCALE GENOMIC DNA]</scope>
    <source>
        <strain evidence="2 3">EAF2021</strain>
    </source>
</reference>
<proteinExistence type="predicted"/>
<gene>
    <name evidence="2" type="ORF">M9Y10_000009</name>
</gene>
<evidence type="ECO:0000313" key="3">
    <source>
        <dbReference type="Proteomes" id="UP001470230"/>
    </source>
</evidence>
<feature type="compositionally biased region" description="Polar residues" evidence="1">
    <location>
        <begin position="59"/>
        <end position="79"/>
    </location>
</feature>
<feature type="compositionally biased region" description="Polar residues" evidence="1">
    <location>
        <begin position="1"/>
        <end position="14"/>
    </location>
</feature>
<organism evidence="2 3">
    <name type="scientific">Tritrichomonas musculus</name>
    <dbReference type="NCBI Taxonomy" id="1915356"/>
    <lineage>
        <taxon>Eukaryota</taxon>
        <taxon>Metamonada</taxon>
        <taxon>Parabasalia</taxon>
        <taxon>Tritrichomonadida</taxon>
        <taxon>Tritrichomonadidae</taxon>
        <taxon>Tritrichomonas</taxon>
    </lineage>
</organism>
<evidence type="ECO:0000313" key="2">
    <source>
        <dbReference type="EMBL" id="KAK8897781.1"/>
    </source>
</evidence>